<dbReference type="InterPro" id="IPR016024">
    <property type="entry name" value="ARM-type_fold"/>
</dbReference>
<evidence type="ECO:0000313" key="8">
    <source>
        <dbReference type="EMBL" id="PKY00594.1"/>
    </source>
</evidence>
<organism evidence="8 9">
    <name type="scientific">Aspergillus campestris (strain IBT 28561)</name>
    <dbReference type="NCBI Taxonomy" id="1392248"/>
    <lineage>
        <taxon>Eukaryota</taxon>
        <taxon>Fungi</taxon>
        <taxon>Dikarya</taxon>
        <taxon>Ascomycota</taxon>
        <taxon>Pezizomycotina</taxon>
        <taxon>Eurotiomycetes</taxon>
        <taxon>Eurotiomycetidae</taxon>
        <taxon>Eurotiales</taxon>
        <taxon>Aspergillaceae</taxon>
        <taxon>Aspergillus</taxon>
        <taxon>Aspergillus subgen. Circumdati</taxon>
    </lineage>
</organism>
<sequence length="585" mass="65704">MTSIDELFKKPTSTASTKRKIDSAQDPNELYKAAKLDASGDVKSKGKAPMVEDEEGDDGEAGPELPPDFEEDIPDDEEGRFFGSGMERQTAEAMQYIDQQDEAEGDPEKFDVAWLRRFALNFERKISKNAELRGKHENDPQKFMTSEADLDTEIKGLSILSEHPELYSEFSKLGCVSSLISLLSHENTDIAIDTIQIISELTDEDVEAEQEQWDVLVNAMLDDGLIELLTQNLSRLDEGSDVDRTGVYYILGVIENLASQTTVAEKIGQDKNLLPWLVARIQKKERPVSQNQQYSAEVLAILLQSSAKNIEAFIGLDGVDALLQLLSQYRKRDPEKDSDEEEYVENLFDCLICLVDDNSGKEKFLEGEGVELVQIMLKEGKFSKQRALRVLDHALGGLGGAPACERLVEVAGLRTVFGLFMKKQENQTIEHLLGIFASLLRLLPGGSAPRIRALAKFMEKNYEKIEKLIKLRRDYASRVSPVEEAIEKERKTFDAVEQEMMAAEWLSRRFDAGLFSLQLIDVILAWLVAEDDGAKKKVVSLLADRDEDLSLVQKTLKAEQVEGLTDDDPGQKDRKEMLETLLQFV</sequence>
<dbReference type="SMART" id="SM01156">
    <property type="entry name" value="DUF1716"/>
    <property type="match status" value="1"/>
</dbReference>
<evidence type="ECO:0000313" key="9">
    <source>
        <dbReference type="Proteomes" id="UP000234254"/>
    </source>
</evidence>
<dbReference type="Gene3D" id="1.25.10.10">
    <property type="entry name" value="Leucine-rich Repeat Variant"/>
    <property type="match status" value="1"/>
</dbReference>
<dbReference type="InterPro" id="IPR013180">
    <property type="entry name" value="CTNNBL1_N"/>
</dbReference>
<dbReference type="RefSeq" id="XP_024689188.1">
    <property type="nucleotide sequence ID" value="XM_024833871.1"/>
</dbReference>
<dbReference type="PANTHER" id="PTHR14978:SF0">
    <property type="entry name" value="BETA-CATENIN-LIKE PROTEIN 1"/>
    <property type="match status" value="1"/>
</dbReference>
<dbReference type="Pfam" id="PF08216">
    <property type="entry name" value="CTNNBL"/>
    <property type="match status" value="1"/>
</dbReference>
<dbReference type="PANTHER" id="PTHR14978">
    <property type="entry name" value="BETA-CATENIN-LIKE PROTEIN 1 NUCLEAR ASSOCIATED PROTEIN"/>
    <property type="match status" value="1"/>
</dbReference>
<comment type="subcellular location">
    <subcellularLocation>
        <location evidence="1">Nucleus</location>
    </subcellularLocation>
</comment>
<name>A0A2I1CSK2_ASPC2</name>
<protein>
    <submittedName>
        <fullName evidence="8">DUF1716-domain-containing protein</fullName>
    </submittedName>
</protein>
<proteinExistence type="predicted"/>
<evidence type="ECO:0000256" key="6">
    <source>
        <dbReference type="SAM" id="MobiDB-lite"/>
    </source>
</evidence>
<evidence type="ECO:0000256" key="5">
    <source>
        <dbReference type="ARBA" id="ARBA00023242"/>
    </source>
</evidence>
<gene>
    <name evidence="8" type="ORF">P168DRAFT_243597</name>
</gene>
<dbReference type="InterPro" id="IPR011989">
    <property type="entry name" value="ARM-like"/>
</dbReference>
<evidence type="ECO:0000256" key="3">
    <source>
        <dbReference type="ARBA" id="ARBA00022737"/>
    </source>
</evidence>
<keyword evidence="9" id="KW-1185">Reference proteome</keyword>
<evidence type="ECO:0000259" key="7">
    <source>
        <dbReference type="SMART" id="SM01156"/>
    </source>
</evidence>
<dbReference type="InterPro" id="IPR039678">
    <property type="entry name" value="CTNNBL1"/>
</dbReference>
<evidence type="ECO:0000256" key="4">
    <source>
        <dbReference type="ARBA" id="ARBA00023054"/>
    </source>
</evidence>
<keyword evidence="2" id="KW-0597">Phosphoprotein</keyword>
<dbReference type="GeneID" id="36541395"/>
<dbReference type="AlphaFoldDB" id="A0A2I1CSK2"/>
<evidence type="ECO:0000256" key="2">
    <source>
        <dbReference type="ARBA" id="ARBA00022553"/>
    </source>
</evidence>
<feature type="compositionally biased region" description="Basic and acidic residues" evidence="6">
    <location>
        <begin position="32"/>
        <end position="44"/>
    </location>
</feature>
<feature type="region of interest" description="Disordered" evidence="6">
    <location>
        <begin position="1"/>
        <end position="82"/>
    </location>
</feature>
<dbReference type="OrthoDB" id="1898821at2759"/>
<evidence type="ECO:0000256" key="1">
    <source>
        <dbReference type="ARBA" id="ARBA00004123"/>
    </source>
</evidence>
<comment type="caution">
    <text evidence="8">The sequence shown here is derived from an EMBL/GenBank/DDBJ whole genome shotgun (WGS) entry which is preliminary data.</text>
</comment>
<dbReference type="EMBL" id="MSFM01000014">
    <property type="protein sequence ID" value="PKY00594.1"/>
    <property type="molecule type" value="Genomic_DNA"/>
</dbReference>
<dbReference type="VEuPathDB" id="FungiDB:P168DRAFT_243597"/>
<accession>A0A2I1CSK2</accession>
<keyword evidence="4" id="KW-0175">Coiled coil</keyword>
<dbReference type="FunFam" id="1.25.10.10:FF:000354">
    <property type="entry name" value="DUF1716 domain protein"/>
    <property type="match status" value="1"/>
</dbReference>
<feature type="domain" description="Beta-catenin-like protein 1 N-terminal" evidence="7">
    <location>
        <begin position="86"/>
        <end position="195"/>
    </location>
</feature>
<dbReference type="SUPFAM" id="SSF48371">
    <property type="entry name" value="ARM repeat"/>
    <property type="match status" value="1"/>
</dbReference>
<keyword evidence="3" id="KW-0677">Repeat</keyword>
<keyword evidence="5" id="KW-0539">Nucleus</keyword>
<reference evidence="8" key="1">
    <citation type="submission" date="2016-12" db="EMBL/GenBank/DDBJ databases">
        <title>The genomes of Aspergillus section Nigri reveals drivers in fungal speciation.</title>
        <authorList>
            <consortium name="DOE Joint Genome Institute"/>
            <person name="Vesth T.C."/>
            <person name="Nybo J."/>
            <person name="Theobald S."/>
            <person name="Brandl J."/>
            <person name="Frisvad J.C."/>
            <person name="Nielsen K.F."/>
            <person name="Lyhne E.K."/>
            <person name="Kogle M.E."/>
            <person name="Kuo A."/>
            <person name="Riley R."/>
            <person name="Clum A."/>
            <person name="Nolan M."/>
            <person name="Lipzen A."/>
            <person name="Salamov A."/>
            <person name="Henrissat B."/>
            <person name="Wiebenga A."/>
            <person name="De vries R.P."/>
            <person name="Grigoriev I.V."/>
            <person name="Mortensen U.H."/>
            <person name="Andersen M.R."/>
            <person name="Baker S.E."/>
        </authorList>
    </citation>
    <scope>NUCLEOTIDE SEQUENCE</scope>
    <source>
        <strain evidence="8">IBT 28561</strain>
    </source>
</reference>
<dbReference type="GO" id="GO:0005681">
    <property type="term" value="C:spliceosomal complex"/>
    <property type="evidence" value="ECO:0007669"/>
    <property type="project" value="TreeGrafter"/>
</dbReference>
<dbReference type="Proteomes" id="UP000234254">
    <property type="component" value="Unassembled WGS sequence"/>
</dbReference>
<feature type="compositionally biased region" description="Acidic residues" evidence="6">
    <location>
        <begin position="51"/>
        <end position="78"/>
    </location>
</feature>